<reference evidence="2" key="3">
    <citation type="submission" date="2015-06" db="UniProtKB">
        <authorList>
            <consortium name="EnsemblMetazoa"/>
        </authorList>
    </citation>
    <scope>IDENTIFICATION</scope>
</reference>
<name>R7TA60_CAPTE</name>
<protein>
    <recommendedName>
        <fullName evidence="4">BAR domain-containing protein</fullName>
    </recommendedName>
</protein>
<dbReference type="HOGENOM" id="CLU_1850106_0_0_1"/>
<dbReference type="EnsemblMetazoa" id="CapteT201204">
    <property type="protein sequence ID" value="CapteP201204"/>
    <property type="gene ID" value="CapteG201204"/>
</dbReference>
<evidence type="ECO:0000313" key="1">
    <source>
        <dbReference type="EMBL" id="ELT87899.1"/>
    </source>
</evidence>
<dbReference type="Proteomes" id="UP000014760">
    <property type="component" value="Unassembled WGS sequence"/>
</dbReference>
<feature type="non-terminal residue" evidence="1">
    <location>
        <position position="126"/>
    </location>
</feature>
<dbReference type="EMBL" id="KB312099">
    <property type="protein sequence ID" value="ELT87899.1"/>
    <property type="molecule type" value="Genomic_DNA"/>
</dbReference>
<evidence type="ECO:0000313" key="2">
    <source>
        <dbReference type="EnsemblMetazoa" id="CapteP201204"/>
    </source>
</evidence>
<sequence>MDKAASKKVRAAAKSWLTRADTALKSALNTMTNVMTTVPSAIAMEKKKMEIALREFDVRLNAYDAAQHQVELVLEEDEIEADIVTVGVYRDGVMDTRVQVELALERMNPQNPSLCDDALSSASRSS</sequence>
<proteinExistence type="predicted"/>
<reference evidence="1 3" key="2">
    <citation type="journal article" date="2013" name="Nature">
        <title>Insights into bilaterian evolution from three spiralian genomes.</title>
        <authorList>
            <person name="Simakov O."/>
            <person name="Marletaz F."/>
            <person name="Cho S.J."/>
            <person name="Edsinger-Gonzales E."/>
            <person name="Havlak P."/>
            <person name="Hellsten U."/>
            <person name="Kuo D.H."/>
            <person name="Larsson T."/>
            <person name="Lv J."/>
            <person name="Arendt D."/>
            <person name="Savage R."/>
            <person name="Osoegawa K."/>
            <person name="de Jong P."/>
            <person name="Grimwood J."/>
            <person name="Chapman J.A."/>
            <person name="Shapiro H."/>
            <person name="Aerts A."/>
            <person name="Otillar R.P."/>
            <person name="Terry A.Y."/>
            <person name="Boore J.L."/>
            <person name="Grigoriev I.V."/>
            <person name="Lindberg D.R."/>
            <person name="Seaver E.C."/>
            <person name="Weisblat D.A."/>
            <person name="Putnam N.H."/>
            <person name="Rokhsar D.S."/>
        </authorList>
    </citation>
    <scope>NUCLEOTIDE SEQUENCE</scope>
    <source>
        <strain evidence="1 3">I ESC-2004</strain>
    </source>
</reference>
<evidence type="ECO:0008006" key="4">
    <source>
        <dbReference type="Google" id="ProtNLM"/>
    </source>
</evidence>
<accession>R7TA60</accession>
<reference evidence="3" key="1">
    <citation type="submission" date="2012-12" db="EMBL/GenBank/DDBJ databases">
        <authorList>
            <person name="Hellsten U."/>
            <person name="Grimwood J."/>
            <person name="Chapman J.A."/>
            <person name="Shapiro H."/>
            <person name="Aerts A."/>
            <person name="Otillar R.P."/>
            <person name="Terry A.Y."/>
            <person name="Boore J.L."/>
            <person name="Simakov O."/>
            <person name="Marletaz F."/>
            <person name="Cho S.-J."/>
            <person name="Edsinger-Gonzales E."/>
            <person name="Havlak P."/>
            <person name="Kuo D.-H."/>
            <person name="Larsson T."/>
            <person name="Lv J."/>
            <person name="Arendt D."/>
            <person name="Savage R."/>
            <person name="Osoegawa K."/>
            <person name="de Jong P."/>
            <person name="Lindberg D.R."/>
            <person name="Seaver E.C."/>
            <person name="Weisblat D.A."/>
            <person name="Putnam N.H."/>
            <person name="Grigoriev I.V."/>
            <person name="Rokhsar D.S."/>
        </authorList>
    </citation>
    <scope>NUCLEOTIDE SEQUENCE</scope>
    <source>
        <strain evidence="3">I ESC-2004</strain>
    </source>
</reference>
<organism evidence="1">
    <name type="scientific">Capitella teleta</name>
    <name type="common">Polychaete worm</name>
    <dbReference type="NCBI Taxonomy" id="283909"/>
    <lineage>
        <taxon>Eukaryota</taxon>
        <taxon>Metazoa</taxon>
        <taxon>Spiralia</taxon>
        <taxon>Lophotrochozoa</taxon>
        <taxon>Annelida</taxon>
        <taxon>Polychaeta</taxon>
        <taxon>Sedentaria</taxon>
        <taxon>Scolecida</taxon>
        <taxon>Capitellidae</taxon>
        <taxon>Capitella</taxon>
    </lineage>
</organism>
<evidence type="ECO:0000313" key="3">
    <source>
        <dbReference type="Proteomes" id="UP000014760"/>
    </source>
</evidence>
<gene>
    <name evidence="1" type="ORF">CAPTEDRAFT_201204</name>
</gene>
<dbReference type="EMBL" id="AMQN01033879">
    <property type="status" value="NOT_ANNOTATED_CDS"/>
    <property type="molecule type" value="Genomic_DNA"/>
</dbReference>
<keyword evidence="3" id="KW-1185">Reference proteome</keyword>
<dbReference type="AlphaFoldDB" id="R7TA60"/>